<protein>
    <recommendedName>
        <fullName evidence="8">G-protein coupled receptors family 1 profile domain-containing protein</fullName>
    </recommendedName>
</protein>
<dbReference type="GO" id="GO:0032870">
    <property type="term" value="P:cellular response to hormone stimulus"/>
    <property type="evidence" value="ECO:0007669"/>
    <property type="project" value="TreeGrafter"/>
</dbReference>
<evidence type="ECO:0000256" key="5">
    <source>
        <dbReference type="ARBA" id="ARBA00023136"/>
    </source>
</evidence>
<evidence type="ECO:0000256" key="2">
    <source>
        <dbReference type="ARBA" id="ARBA00022475"/>
    </source>
</evidence>
<evidence type="ECO:0000256" key="4">
    <source>
        <dbReference type="ARBA" id="ARBA00022989"/>
    </source>
</evidence>
<feature type="transmembrane region" description="Helical" evidence="7">
    <location>
        <begin position="197"/>
        <end position="215"/>
    </location>
</feature>
<keyword evidence="6" id="KW-0675">Receptor</keyword>
<dbReference type="EMBL" id="CALNXJ010000022">
    <property type="protein sequence ID" value="CAH3126935.1"/>
    <property type="molecule type" value="Genomic_DNA"/>
</dbReference>
<dbReference type="GO" id="GO:0005886">
    <property type="term" value="C:plasma membrane"/>
    <property type="evidence" value="ECO:0007669"/>
    <property type="project" value="UniProtKB-SubCell"/>
</dbReference>
<dbReference type="PRINTS" id="PR00237">
    <property type="entry name" value="GPCRRHODOPSN"/>
</dbReference>
<proteinExistence type="predicted"/>
<dbReference type="PROSITE" id="PS50262">
    <property type="entry name" value="G_PROTEIN_RECEP_F1_2"/>
    <property type="match status" value="1"/>
</dbReference>
<dbReference type="GO" id="GO:0042277">
    <property type="term" value="F:peptide binding"/>
    <property type="evidence" value="ECO:0007669"/>
    <property type="project" value="TreeGrafter"/>
</dbReference>
<dbReference type="Pfam" id="PF00001">
    <property type="entry name" value="7tm_1"/>
    <property type="match status" value="1"/>
</dbReference>
<dbReference type="GO" id="GO:0004930">
    <property type="term" value="F:G protein-coupled receptor activity"/>
    <property type="evidence" value="ECO:0007669"/>
    <property type="project" value="InterPro"/>
</dbReference>
<evidence type="ECO:0000313" key="10">
    <source>
        <dbReference type="Proteomes" id="UP001159428"/>
    </source>
</evidence>
<evidence type="ECO:0000259" key="8">
    <source>
        <dbReference type="PROSITE" id="PS50262"/>
    </source>
</evidence>
<evidence type="ECO:0000256" key="6">
    <source>
        <dbReference type="ARBA" id="ARBA00023170"/>
    </source>
</evidence>
<keyword evidence="10" id="KW-1185">Reference proteome</keyword>
<comment type="caution">
    <text evidence="9">The sequence shown here is derived from an EMBL/GenBank/DDBJ whole genome shotgun (WGS) entry which is preliminary data.</text>
</comment>
<dbReference type="PANTHER" id="PTHR24241:SF76">
    <property type="entry name" value="NEUROPEPTIDE SIFAMIDE RECEPTOR"/>
    <property type="match status" value="1"/>
</dbReference>
<gene>
    <name evidence="9" type="ORF">PMEA_00012800</name>
</gene>
<dbReference type="Proteomes" id="UP001159428">
    <property type="component" value="Unassembled WGS sequence"/>
</dbReference>
<evidence type="ECO:0000256" key="7">
    <source>
        <dbReference type="SAM" id="Phobius"/>
    </source>
</evidence>
<name>A0AAU9WUR4_9CNID</name>
<feature type="domain" description="G-protein coupled receptors family 1 profile" evidence="8">
    <location>
        <begin position="30"/>
        <end position="216"/>
    </location>
</feature>
<keyword evidence="2" id="KW-1003">Cell membrane</keyword>
<organism evidence="9 10">
    <name type="scientific">Pocillopora meandrina</name>
    <dbReference type="NCBI Taxonomy" id="46732"/>
    <lineage>
        <taxon>Eukaryota</taxon>
        <taxon>Metazoa</taxon>
        <taxon>Cnidaria</taxon>
        <taxon>Anthozoa</taxon>
        <taxon>Hexacorallia</taxon>
        <taxon>Scleractinia</taxon>
        <taxon>Astrocoeniina</taxon>
        <taxon>Pocilloporidae</taxon>
        <taxon>Pocillopora</taxon>
    </lineage>
</organism>
<sequence>MNETRCFSQEAGRVGITVVFCLQLVVSLVGNSFIAIVVYKTKSLRKPINFLIVNVASPPFSIFCLTIKFCVGNIYTRKTVVSFPRPKRTKTKQNELELPSCVSWCLSLGSLRCYANSEPGRYHAVVYPFHSPFVNSKRCSLFILGTWIIAMAIQSPFFIANELVQYPTAVIECEPHWGNVFRDTSEFLDYVVANIKALYYMPMVLIAFQYIIIICK</sequence>
<dbReference type="AlphaFoldDB" id="A0AAU9WUR4"/>
<reference evidence="9 10" key="1">
    <citation type="submission" date="2022-05" db="EMBL/GenBank/DDBJ databases">
        <authorList>
            <consortium name="Genoscope - CEA"/>
            <person name="William W."/>
        </authorList>
    </citation>
    <scope>NUCLEOTIDE SEQUENCE [LARGE SCALE GENOMIC DNA]</scope>
</reference>
<comment type="subcellular location">
    <subcellularLocation>
        <location evidence="1">Cell membrane</location>
        <topology evidence="1">Multi-pass membrane protein</topology>
    </subcellularLocation>
</comment>
<dbReference type="CDD" id="cd00637">
    <property type="entry name" value="7tm_classA_rhodopsin-like"/>
    <property type="match status" value="1"/>
</dbReference>
<keyword evidence="3 7" id="KW-0812">Transmembrane</keyword>
<evidence type="ECO:0000313" key="9">
    <source>
        <dbReference type="EMBL" id="CAH3126935.1"/>
    </source>
</evidence>
<dbReference type="SUPFAM" id="SSF81321">
    <property type="entry name" value="Family A G protein-coupled receptor-like"/>
    <property type="match status" value="1"/>
</dbReference>
<keyword evidence="5 7" id="KW-0472">Membrane</keyword>
<feature type="transmembrane region" description="Helical" evidence="7">
    <location>
        <begin position="12"/>
        <end position="39"/>
    </location>
</feature>
<accession>A0AAU9WUR4</accession>
<dbReference type="InterPro" id="IPR000276">
    <property type="entry name" value="GPCR_Rhodpsn"/>
</dbReference>
<keyword evidence="4 7" id="KW-1133">Transmembrane helix</keyword>
<feature type="transmembrane region" description="Helical" evidence="7">
    <location>
        <begin position="51"/>
        <end position="75"/>
    </location>
</feature>
<evidence type="ECO:0000256" key="1">
    <source>
        <dbReference type="ARBA" id="ARBA00004651"/>
    </source>
</evidence>
<dbReference type="PANTHER" id="PTHR24241">
    <property type="entry name" value="NEUROPEPTIDE RECEPTOR-RELATED G-PROTEIN COUPLED RECEPTOR"/>
    <property type="match status" value="1"/>
</dbReference>
<dbReference type="InterPro" id="IPR017452">
    <property type="entry name" value="GPCR_Rhodpsn_7TM"/>
</dbReference>
<evidence type="ECO:0000256" key="3">
    <source>
        <dbReference type="ARBA" id="ARBA00022692"/>
    </source>
</evidence>
<feature type="transmembrane region" description="Helical" evidence="7">
    <location>
        <begin position="139"/>
        <end position="159"/>
    </location>
</feature>
<dbReference type="Gene3D" id="1.20.1070.10">
    <property type="entry name" value="Rhodopsin 7-helix transmembrane proteins"/>
    <property type="match status" value="1"/>
</dbReference>